<feature type="transmembrane region" description="Helical" evidence="1">
    <location>
        <begin position="12"/>
        <end position="28"/>
    </location>
</feature>
<feature type="transmembrane region" description="Helical" evidence="1">
    <location>
        <begin position="327"/>
        <end position="349"/>
    </location>
</feature>
<gene>
    <name evidence="3" type="ORF">DW701_05320</name>
    <name evidence="2" type="ORF">HF841_07525</name>
</gene>
<dbReference type="InterPro" id="IPR004697">
    <property type="entry name" value="AbgT"/>
</dbReference>
<sequence length="485" mass="54176">MRNKWCMPHPATMFFLLTLGIIFLSWIFDVYGLNVRLPQTGEEIRVQSLLSPEGIRWLLRHVVTNFTGFAPLGLVIVAMFGIGVAQHSGFIDACIRKGLRNQRHNPWRIVLSVIVLGLLSNVVGDAGYIILLPIAATLFHSVGLHPIGGIIVAYVSVSCGYSANILLSTLDPMLAATTQEAADMTNVSGGRIGPLCNYYFFCVSTFLLIFIIYYITRKKLLPSLGKYNESDVFRGYKQLSRKEQRALLGAVIVGVLYAVLILWATFSSWGILRGVNGGLIRSPFIIGILFLLSLGIGLMGMIYGFASGHYRTDSDVIEGLTQPMKLLGVYFVIAFFASQMFACFEYSHLDKCIAIMGANMLSLVRLDNLWILILFILFTAFINLIMVSSTSKWAFMSFIFIPVLTGMGVSPDMTQCAYRIGDSATNAITPFMFYMPLVLTYMQQYDRQSTYGSLLKYTWRYSLVILVAWTALFVLWYVCKLPLGL</sequence>
<dbReference type="RefSeq" id="WP_085959453.1">
    <property type="nucleotide sequence ID" value="NZ_CABKNQ010000018.1"/>
</dbReference>
<evidence type="ECO:0000313" key="4">
    <source>
        <dbReference type="Proteomes" id="UP000283538"/>
    </source>
</evidence>
<dbReference type="EMBL" id="JABAGL010000008">
    <property type="protein sequence ID" value="NME85869.1"/>
    <property type="molecule type" value="Genomic_DNA"/>
</dbReference>
<accession>A0A414MGB1</accession>
<dbReference type="OrthoDB" id="3314392at2"/>
<reference evidence="3 4" key="1">
    <citation type="submission" date="2018-08" db="EMBL/GenBank/DDBJ databases">
        <title>A genome reference for cultivated species of the human gut microbiota.</title>
        <authorList>
            <person name="Zou Y."/>
            <person name="Xue W."/>
            <person name="Luo G."/>
        </authorList>
    </citation>
    <scope>NUCLEOTIDE SEQUENCE [LARGE SCALE GENOMIC DNA]</scope>
    <source>
        <strain evidence="3 4">AM26-26AC</strain>
    </source>
</reference>
<evidence type="ECO:0000256" key="1">
    <source>
        <dbReference type="SAM" id="Phobius"/>
    </source>
</evidence>
<dbReference type="EMBL" id="QSLA01000004">
    <property type="protein sequence ID" value="RHF10554.1"/>
    <property type="molecule type" value="Genomic_DNA"/>
</dbReference>
<name>A0A414MGB1_9BACE</name>
<organism evidence="3 4">
    <name type="scientific">Bacteroides eggerthii</name>
    <dbReference type="NCBI Taxonomy" id="28111"/>
    <lineage>
        <taxon>Bacteria</taxon>
        <taxon>Pseudomonadati</taxon>
        <taxon>Bacteroidota</taxon>
        <taxon>Bacteroidia</taxon>
        <taxon>Bacteroidales</taxon>
        <taxon>Bacteroidaceae</taxon>
        <taxon>Bacteroides</taxon>
    </lineage>
</organism>
<feature type="transmembrane region" description="Helical" evidence="1">
    <location>
        <begin position="423"/>
        <end position="441"/>
    </location>
</feature>
<dbReference type="GO" id="GO:0015558">
    <property type="term" value="F:secondary active p-aminobenzoyl-glutamate transmembrane transporter activity"/>
    <property type="evidence" value="ECO:0007669"/>
    <property type="project" value="InterPro"/>
</dbReference>
<evidence type="ECO:0000313" key="2">
    <source>
        <dbReference type="EMBL" id="NME85869.1"/>
    </source>
</evidence>
<dbReference type="PANTHER" id="PTHR30282">
    <property type="entry name" value="P-AMINOBENZOYL GLUTAMATE TRANSPORTER"/>
    <property type="match status" value="1"/>
</dbReference>
<keyword evidence="1" id="KW-0472">Membrane</keyword>
<feature type="transmembrane region" description="Helical" evidence="1">
    <location>
        <begin position="246"/>
        <end position="272"/>
    </location>
</feature>
<dbReference type="AlphaFoldDB" id="A0A414MGB1"/>
<keyword evidence="1" id="KW-0812">Transmembrane</keyword>
<dbReference type="GO" id="GO:1902604">
    <property type="term" value="P:p-aminobenzoyl-glutamate transmembrane transport"/>
    <property type="evidence" value="ECO:0007669"/>
    <property type="project" value="InterPro"/>
</dbReference>
<feature type="transmembrane region" description="Helical" evidence="1">
    <location>
        <begin position="198"/>
        <end position="216"/>
    </location>
</feature>
<evidence type="ECO:0000313" key="5">
    <source>
        <dbReference type="Proteomes" id="UP000520291"/>
    </source>
</evidence>
<protein>
    <submittedName>
        <fullName evidence="3">AbgT family transporter</fullName>
    </submittedName>
</protein>
<keyword evidence="1" id="KW-1133">Transmembrane helix</keyword>
<dbReference type="GeneID" id="93071154"/>
<feature type="transmembrane region" description="Helical" evidence="1">
    <location>
        <begin position="461"/>
        <end position="478"/>
    </location>
</feature>
<dbReference type="Proteomes" id="UP000283538">
    <property type="component" value="Unassembled WGS sequence"/>
</dbReference>
<feature type="transmembrane region" description="Helical" evidence="1">
    <location>
        <begin position="393"/>
        <end position="411"/>
    </location>
</feature>
<proteinExistence type="predicted"/>
<dbReference type="PANTHER" id="PTHR30282:SF0">
    <property type="entry name" value="P-AMINOBENZOYL-GLUTAMATE TRANSPORT PROTEIN"/>
    <property type="match status" value="1"/>
</dbReference>
<dbReference type="Pfam" id="PF03806">
    <property type="entry name" value="ABG_transport"/>
    <property type="match status" value="1"/>
</dbReference>
<feature type="transmembrane region" description="Helical" evidence="1">
    <location>
        <begin position="369"/>
        <end position="386"/>
    </location>
</feature>
<feature type="transmembrane region" description="Helical" evidence="1">
    <location>
        <begin position="106"/>
        <end position="131"/>
    </location>
</feature>
<evidence type="ECO:0000313" key="3">
    <source>
        <dbReference type="EMBL" id="RHF10554.1"/>
    </source>
</evidence>
<comment type="caution">
    <text evidence="3">The sequence shown here is derived from an EMBL/GenBank/DDBJ whole genome shotgun (WGS) entry which is preliminary data.</text>
</comment>
<feature type="transmembrane region" description="Helical" evidence="1">
    <location>
        <begin position="66"/>
        <end position="85"/>
    </location>
</feature>
<dbReference type="Proteomes" id="UP000520291">
    <property type="component" value="Unassembled WGS sequence"/>
</dbReference>
<reference evidence="2 5" key="2">
    <citation type="submission" date="2020-04" db="EMBL/GenBank/DDBJ databases">
        <authorList>
            <person name="Hitch T.C.A."/>
            <person name="Wylensek D."/>
            <person name="Clavel T."/>
        </authorList>
    </citation>
    <scope>NUCLEOTIDE SEQUENCE [LARGE SCALE GENOMIC DNA]</scope>
    <source>
        <strain evidence="2 5">WCA3-601-WT-5E</strain>
    </source>
</reference>
<feature type="transmembrane region" description="Helical" evidence="1">
    <location>
        <begin position="284"/>
        <end position="306"/>
    </location>
</feature>